<evidence type="ECO:0000256" key="1">
    <source>
        <dbReference type="ARBA" id="ARBA00004123"/>
    </source>
</evidence>
<evidence type="ECO:0000313" key="10">
    <source>
        <dbReference type="Proteomes" id="UP000822688"/>
    </source>
</evidence>
<dbReference type="SMART" id="SM00380">
    <property type="entry name" value="AP2"/>
    <property type="match status" value="2"/>
</dbReference>
<dbReference type="CDD" id="cd00018">
    <property type="entry name" value="AP2"/>
    <property type="match status" value="2"/>
</dbReference>
<feature type="domain" description="AP2/ERF" evidence="8">
    <location>
        <begin position="401"/>
        <end position="467"/>
    </location>
</feature>
<feature type="compositionally biased region" description="Basic and acidic residues" evidence="7">
    <location>
        <begin position="764"/>
        <end position="774"/>
    </location>
</feature>
<feature type="region of interest" description="Disordered" evidence="7">
    <location>
        <begin position="359"/>
        <end position="394"/>
    </location>
</feature>
<sequence length="848" mass="91546">MKSMNNWLTFSVQSPHLAALDALKQPVDSISHHQSAPTRSAITNSTNSLILSSMSQNHSNSLGGYQNSASDCYNSLRSSGDGGNSNSSQGLEMMRSDGSLCIMEALSRSHSAAESHWPQQRQAMQSDGGVQPHTLLTPDQLSRLTGNPGATAGDQGMQPPSHTHYDMQTTTSGETRDGPKLEDFLGGASLGGQYSDTRETQQQQLDSLGYYTPTNAAANQSRINVNLPYSHVGGGSLHDVPPSFHVAYGGVGDGSALTYDHPHAHHESTASLGNRMHAQNLLQAALDQSARLDSAVTAELLLPQNQNPAGNHHDYEIKSWLRNQAAAEKASGRLTTLASLQPLTLSITAGSQNPSVVATPQLIAESPTGTPEPRKRGAGRAGSKEPSPRKSIDTFGQRTSVYRGVTRHRWTGRYEAHLWDNSCRKEGQTRKGRQVYLGGYDKEEKAARAYDLAALKYWGPSTTINFPLTTYETELEEMKNMSRQEYVASLRRKSSGFSRGASMYRGVTRHHQHGRWQARIGRVAGNKDLYLGTYSTQEEAAEAYDIAAIKFRGINAVTNFDISRYDAARIQQASMNGHHGQEAMKAAKDAELAAMSSQAAQSAAHTAAHALSTHTQRQLEDHQDHVQATPTHTHTSTSQLTGSPPSSLTKNLHEWQLLYQQQAHQQQQHQSRNNWDAFQDSSMRAPNPSNQSKFPPPTNGMLLRNLMGLEALPQEHRNEQALLQQGMSSSGSMMSTSTFQGAPGPDQRGPYGHGGEAYQSGDRGVGDSPKHSVGESEAESSVLQGDMSRNVLYMSPGGSSQGKMGGYESGGLSPWISSNPATVQGLGGRANLSELGSGGGPIFASWNA</sequence>
<evidence type="ECO:0000256" key="4">
    <source>
        <dbReference type="ARBA" id="ARBA00023125"/>
    </source>
</evidence>
<dbReference type="Pfam" id="PF00847">
    <property type="entry name" value="AP2"/>
    <property type="match status" value="2"/>
</dbReference>
<evidence type="ECO:0000256" key="5">
    <source>
        <dbReference type="ARBA" id="ARBA00023163"/>
    </source>
</evidence>
<dbReference type="InterPro" id="IPR016177">
    <property type="entry name" value="DNA-bd_dom_sf"/>
</dbReference>
<comment type="caution">
    <text evidence="9">The sequence shown here is derived from an EMBL/GenBank/DDBJ whole genome shotgun (WGS) entry which is preliminary data.</text>
</comment>
<keyword evidence="2" id="KW-0677">Repeat</keyword>
<reference evidence="9" key="1">
    <citation type="submission" date="2020-06" db="EMBL/GenBank/DDBJ databases">
        <title>WGS assembly of Ceratodon purpureus strain R40.</title>
        <authorList>
            <person name="Carey S.B."/>
            <person name="Jenkins J."/>
            <person name="Shu S."/>
            <person name="Lovell J.T."/>
            <person name="Sreedasyam A."/>
            <person name="Maumus F."/>
            <person name="Tiley G.P."/>
            <person name="Fernandez-Pozo N."/>
            <person name="Barry K."/>
            <person name="Chen C."/>
            <person name="Wang M."/>
            <person name="Lipzen A."/>
            <person name="Daum C."/>
            <person name="Saski C.A."/>
            <person name="Payton A.C."/>
            <person name="Mcbreen J.C."/>
            <person name="Conrad R.E."/>
            <person name="Kollar L.M."/>
            <person name="Olsson S."/>
            <person name="Huttunen S."/>
            <person name="Landis J.B."/>
            <person name="Wickett N.J."/>
            <person name="Johnson M.G."/>
            <person name="Rensing S.A."/>
            <person name="Grimwood J."/>
            <person name="Schmutz J."/>
            <person name="Mcdaniel S.F."/>
        </authorList>
    </citation>
    <scope>NUCLEOTIDE SEQUENCE</scope>
    <source>
        <strain evidence="9">R40</strain>
    </source>
</reference>
<feature type="region of interest" description="Disordered" evidence="7">
    <location>
        <begin position="111"/>
        <end position="202"/>
    </location>
</feature>
<dbReference type="InterPro" id="IPR036955">
    <property type="entry name" value="AP2/ERF_dom_sf"/>
</dbReference>
<feature type="compositionally biased region" description="Polar residues" evidence="7">
    <location>
        <begin position="626"/>
        <end position="649"/>
    </location>
</feature>
<dbReference type="GO" id="GO:0003700">
    <property type="term" value="F:DNA-binding transcription factor activity"/>
    <property type="evidence" value="ECO:0007669"/>
    <property type="project" value="InterPro"/>
</dbReference>
<dbReference type="PANTHER" id="PTHR32467:SF90">
    <property type="entry name" value="AP2-LIKE ETHYLENE-RESPONSIVE TRANSCRIPTION FACTOR AIL1"/>
    <property type="match status" value="1"/>
</dbReference>
<feature type="compositionally biased region" description="Basic and acidic residues" evidence="7">
    <location>
        <begin position="382"/>
        <end position="392"/>
    </location>
</feature>
<comment type="subcellular location">
    <subcellularLocation>
        <location evidence="1">Nucleus</location>
    </subcellularLocation>
</comment>
<protein>
    <recommendedName>
        <fullName evidence="8">AP2/ERF domain-containing protein</fullName>
    </recommendedName>
</protein>
<accession>A0A8T0HAW8</accession>
<feature type="compositionally biased region" description="Polar residues" evidence="7">
    <location>
        <begin position="671"/>
        <end position="693"/>
    </location>
</feature>
<evidence type="ECO:0000256" key="3">
    <source>
        <dbReference type="ARBA" id="ARBA00023015"/>
    </source>
</evidence>
<feature type="compositionally biased region" description="Low complexity" evidence="7">
    <location>
        <begin position="726"/>
        <end position="738"/>
    </location>
</feature>
<feature type="compositionally biased region" description="Polar residues" evidence="7">
    <location>
        <begin position="158"/>
        <end position="173"/>
    </location>
</feature>
<feature type="domain" description="AP2/ERF" evidence="8">
    <location>
        <begin position="503"/>
        <end position="561"/>
    </location>
</feature>
<keyword evidence="5" id="KW-0804">Transcription</keyword>
<dbReference type="PROSITE" id="PS51032">
    <property type="entry name" value="AP2_ERF"/>
    <property type="match status" value="2"/>
</dbReference>
<feature type="compositionally biased region" description="Low complexity" evidence="7">
    <location>
        <begin position="661"/>
        <end position="670"/>
    </location>
</feature>
<dbReference type="Proteomes" id="UP000822688">
    <property type="component" value="Chromosome 7"/>
</dbReference>
<feature type="compositionally biased region" description="Polar residues" evidence="7">
    <location>
        <begin position="111"/>
        <end position="125"/>
    </location>
</feature>
<feature type="compositionally biased region" description="Basic and acidic residues" evidence="7">
    <location>
        <begin position="174"/>
        <end position="183"/>
    </location>
</feature>
<keyword evidence="4" id="KW-0238">DNA-binding</keyword>
<proteinExistence type="predicted"/>
<feature type="compositionally biased region" description="Basic and acidic residues" evidence="7">
    <location>
        <begin position="579"/>
        <end position="591"/>
    </location>
</feature>
<dbReference type="AlphaFoldDB" id="A0A8T0HAW8"/>
<dbReference type="Gene3D" id="3.30.730.10">
    <property type="entry name" value="AP2/ERF domain"/>
    <property type="match status" value="2"/>
</dbReference>
<feature type="compositionally biased region" description="Low complexity" evidence="7">
    <location>
        <begin position="592"/>
        <end position="616"/>
    </location>
</feature>
<dbReference type="PRINTS" id="PR00367">
    <property type="entry name" value="ETHRSPELEMNT"/>
</dbReference>
<gene>
    <name evidence="9" type="ORF">KC19_7G162600</name>
</gene>
<evidence type="ECO:0000256" key="2">
    <source>
        <dbReference type="ARBA" id="ARBA00022737"/>
    </source>
</evidence>
<dbReference type="SUPFAM" id="SSF54171">
    <property type="entry name" value="DNA-binding domain"/>
    <property type="match status" value="2"/>
</dbReference>
<organism evidence="9 10">
    <name type="scientific">Ceratodon purpureus</name>
    <name type="common">Fire moss</name>
    <name type="synonym">Dicranum purpureum</name>
    <dbReference type="NCBI Taxonomy" id="3225"/>
    <lineage>
        <taxon>Eukaryota</taxon>
        <taxon>Viridiplantae</taxon>
        <taxon>Streptophyta</taxon>
        <taxon>Embryophyta</taxon>
        <taxon>Bryophyta</taxon>
        <taxon>Bryophytina</taxon>
        <taxon>Bryopsida</taxon>
        <taxon>Dicranidae</taxon>
        <taxon>Pseudoditrichales</taxon>
        <taxon>Ditrichaceae</taxon>
        <taxon>Ceratodon</taxon>
    </lineage>
</organism>
<dbReference type="PANTHER" id="PTHR32467">
    <property type="entry name" value="AP2-LIKE ETHYLENE-RESPONSIVE TRANSCRIPTION FACTOR"/>
    <property type="match status" value="1"/>
</dbReference>
<keyword evidence="3" id="KW-0805">Transcription regulation</keyword>
<evidence type="ECO:0000256" key="7">
    <source>
        <dbReference type="SAM" id="MobiDB-lite"/>
    </source>
</evidence>
<dbReference type="FunFam" id="3.30.730.10:FF:000002">
    <property type="entry name" value="AP2-like ethylene-responsive transcription factor"/>
    <property type="match status" value="1"/>
</dbReference>
<dbReference type="GO" id="GO:0003677">
    <property type="term" value="F:DNA binding"/>
    <property type="evidence" value="ECO:0007669"/>
    <property type="project" value="UniProtKB-KW"/>
</dbReference>
<evidence type="ECO:0000259" key="8">
    <source>
        <dbReference type="PROSITE" id="PS51032"/>
    </source>
</evidence>
<feature type="compositionally biased region" description="Polar residues" evidence="7">
    <location>
        <begin position="192"/>
        <end position="202"/>
    </location>
</feature>
<feature type="region of interest" description="Disordered" evidence="7">
    <location>
        <begin position="725"/>
        <end position="786"/>
    </location>
</feature>
<dbReference type="InterPro" id="IPR001471">
    <property type="entry name" value="AP2/ERF_dom"/>
</dbReference>
<evidence type="ECO:0000313" key="9">
    <source>
        <dbReference type="EMBL" id="KAG0567807.1"/>
    </source>
</evidence>
<dbReference type="EMBL" id="CM026428">
    <property type="protein sequence ID" value="KAG0567807.1"/>
    <property type="molecule type" value="Genomic_DNA"/>
</dbReference>
<dbReference type="FunFam" id="3.30.730.10:FF:000003">
    <property type="entry name" value="AP2-like ethylene-responsive transcription factor ANT"/>
    <property type="match status" value="1"/>
</dbReference>
<name>A0A8T0HAW8_CERPU</name>
<dbReference type="GO" id="GO:0005634">
    <property type="term" value="C:nucleus"/>
    <property type="evidence" value="ECO:0007669"/>
    <property type="project" value="UniProtKB-SubCell"/>
</dbReference>
<keyword evidence="6" id="KW-0539">Nucleus</keyword>
<keyword evidence="10" id="KW-1185">Reference proteome</keyword>
<evidence type="ECO:0000256" key="6">
    <source>
        <dbReference type="ARBA" id="ARBA00023242"/>
    </source>
</evidence>
<feature type="region of interest" description="Disordered" evidence="7">
    <location>
        <begin position="576"/>
        <end position="649"/>
    </location>
</feature>
<feature type="region of interest" description="Disordered" evidence="7">
    <location>
        <begin position="661"/>
        <end position="697"/>
    </location>
</feature>